<feature type="transmembrane region" description="Helical" evidence="2">
    <location>
        <begin position="108"/>
        <end position="133"/>
    </location>
</feature>
<feature type="transmembrane region" description="Helical" evidence="2">
    <location>
        <begin position="139"/>
        <end position="158"/>
    </location>
</feature>
<evidence type="ECO:0000313" key="5">
    <source>
        <dbReference type="Proteomes" id="UP000603200"/>
    </source>
</evidence>
<evidence type="ECO:0000313" key="4">
    <source>
        <dbReference type="EMBL" id="GIE19147.1"/>
    </source>
</evidence>
<accession>A0ABQ3ZLT4</accession>
<gene>
    <name evidence="4" type="ORF">Ahu01nite_022490</name>
</gene>
<evidence type="ECO:0000256" key="1">
    <source>
        <dbReference type="SAM" id="MobiDB-lite"/>
    </source>
</evidence>
<dbReference type="EMBL" id="BOMN01000027">
    <property type="protein sequence ID" value="GIE19147.1"/>
    <property type="molecule type" value="Genomic_DNA"/>
</dbReference>
<keyword evidence="2" id="KW-1133">Transmembrane helix</keyword>
<dbReference type="Pfam" id="PF08044">
    <property type="entry name" value="DUF1707"/>
    <property type="match status" value="1"/>
</dbReference>
<protein>
    <recommendedName>
        <fullName evidence="3">DUF1707 domain-containing protein</fullName>
    </recommendedName>
</protein>
<name>A0ABQ3ZLT4_9ACTN</name>
<comment type="caution">
    <text evidence="4">The sequence shown here is derived from an EMBL/GenBank/DDBJ whole genome shotgun (WGS) entry which is preliminary data.</text>
</comment>
<dbReference type="Proteomes" id="UP000603200">
    <property type="component" value="Unassembled WGS sequence"/>
</dbReference>
<reference evidence="4 5" key="1">
    <citation type="submission" date="2021-01" db="EMBL/GenBank/DDBJ databases">
        <title>Whole genome shotgun sequence of Actinoplanes humidus NBRC 14915.</title>
        <authorList>
            <person name="Komaki H."/>
            <person name="Tamura T."/>
        </authorList>
    </citation>
    <scope>NUCLEOTIDE SEQUENCE [LARGE SCALE GENOMIC DNA]</scope>
    <source>
        <strain evidence="4 5">NBRC 14915</strain>
    </source>
</reference>
<evidence type="ECO:0000256" key="2">
    <source>
        <dbReference type="SAM" id="Phobius"/>
    </source>
</evidence>
<dbReference type="PANTHER" id="PTHR40763:SF4">
    <property type="entry name" value="DUF1707 DOMAIN-CONTAINING PROTEIN"/>
    <property type="match status" value="1"/>
</dbReference>
<dbReference type="PANTHER" id="PTHR40763">
    <property type="entry name" value="MEMBRANE PROTEIN-RELATED"/>
    <property type="match status" value="1"/>
</dbReference>
<organism evidence="4 5">
    <name type="scientific">Winogradskya humida</name>
    <dbReference type="NCBI Taxonomy" id="113566"/>
    <lineage>
        <taxon>Bacteria</taxon>
        <taxon>Bacillati</taxon>
        <taxon>Actinomycetota</taxon>
        <taxon>Actinomycetes</taxon>
        <taxon>Micromonosporales</taxon>
        <taxon>Micromonosporaceae</taxon>
        <taxon>Winogradskya</taxon>
    </lineage>
</organism>
<evidence type="ECO:0000259" key="3">
    <source>
        <dbReference type="Pfam" id="PF08044"/>
    </source>
</evidence>
<feature type="region of interest" description="Disordered" evidence="1">
    <location>
        <begin position="158"/>
        <end position="188"/>
    </location>
</feature>
<keyword evidence="2" id="KW-0472">Membrane</keyword>
<sequence>MPDERRAVMLERMGRDEMRAGDADRQVVADQLRVALDEGRLDLHEYDDRLQQAYAAKTYGELSPLLHDLPATGPVAKVAPTAPTARAAQGVSDRDATVRWLTEVWTSWVAVVGITTVIWLFSCVASGQLTYFWPVWVGGPWGVVLVWVSAMGLVTGTPRKEERKRARKAEQKQLKRERKALQHENKMP</sequence>
<keyword evidence="5" id="KW-1185">Reference proteome</keyword>
<keyword evidence="2" id="KW-0812">Transmembrane</keyword>
<dbReference type="InterPro" id="IPR012551">
    <property type="entry name" value="DUF1707_SHOCT-like"/>
</dbReference>
<feature type="domain" description="DUF1707" evidence="3">
    <location>
        <begin position="18"/>
        <end position="70"/>
    </location>
</feature>
<proteinExistence type="predicted"/>